<dbReference type="OrthoDB" id="2335012at2759"/>
<proteinExistence type="predicted"/>
<feature type="region of interest" description="Disordered" evidence="1">
    <location>
        <begin position="280"/>
        <end position="307"/>
    </location>
</feature>
<evidence type="ECO:0000256" key="1">
    <source>
        <dbReference type="SAM" id="MobiDB-lite"/>
    </source>
</evidence>
<dbReference type="Gene3D" id="3.80.10.10">
    <property type="entry name" value="Ribonuclease Inhibitor"/>
    <property type="match status" value="1"/>
</dbReference>
<dbReference type="Proteomes" id="UP000738359">
    <property type="component" value="Unassembled WGS sequence"/>
</dbReference>
<dbReference type="SUPFAM" id="SSF52047">
    <property type="entry name" value="RNI-like"/>
    <property type="match status" value="1"/>
</dbReference>
<gene>
    <name evidence="2" type="ORF">BGZ70_002425</name>
</gene>
<organism evidence="2 3">
    <name type="scientific">Mortierella alpina</name>
    <name type="common">Oleaginous fungus</name>
    <name type="synonym">Mortierella renispora</name>
    <dbReference type="NCBI Taxonomy" id="64518"/>
    <lineage>
        <taxon>Eukaryota</taxon>
        <taxon>Fungi</taxon>
        <taxon>Fungi incertae sedis</taxon>
        <taxon>Mucoromycota</taxon>
        <taxon>Mortierellomycotina</taxon>
        <taxon>Mortierellomycetes</taxon>
        <taxon>Mortierellales</taxon>
        <taxon>Mortierellaceae</taxon>
        <taxon>Mortierella</taxon>
    </lineage>
</organism>
<name>A0A9P6M5J8_MORAP</name>
<dbReference type="AlphaFoldDB" id="A0A9P6M5J8"/>
<sequence length="414" mass="46202">MASLAPLTALAPRFSNLQTLRIVQLSGKDESIEPLKAFITRHRSSSPTTAAAISNPLALNYWTNLQRLDLTLYQGMIDWHLIPRRSLVDLRFSIQSLCAPFEPSELLRPCARLETLHILDLEATSLSWLIHPSTPPAASTTPPPPLPRLHSLGLGGTIAGLIPSLAIAVDVFSERLLSLTLSLQQASVREQRPDRVIFTGNNRITLQKPLPNLIELVLRDKALFELNARVLADDQCPSLRVLDLGVDAERSGPGCTELGVGWTVKWIKVRNVFKRIQAWKRNNNNNNNNHTTKGGAGENENENEEEGPLEELRLRGFFSLTSAGLVDIIRPFKHLKRLYLGEARYIVDYSTRNSHTPNTLVSDICQGHTALTFFQATRWQVEGLHDPLPPGLELSLTGYNSFFEQIDEQEVVPL</sequence>
<comment type="caution">
    <text evidence="2">The sequence shown here is derived from an EMBL/GenBank/DDBJ whole genome shotgun (WGS) entry which is preliminary data.</text>
</comment>
<keyword evidence="3" id="KW-1185">Reference proteome</keyword>
<dbReference type="InterPro" id="IPR032675">
    <property type="entry name" value="LRR_dom_sf"/>
</dbReference>
<evidence type="ECO:0008006" key="4">
    <source>
        <dbReference type="Google" id="ProtNLM"/>
    </source>
</evidence>
<protein>
    <recommendedName>
        <fullName evidence="4">F-box domain-containing protein</fullName>
    </recommendedName>
</protein>
<evidence type="ECO:0000313" key="2">
    <source>
        <dbReference type="EMBL" id="KAF9966409.1"/>
    </source>
</evidence>
<accession>A0A9P6M5J8</accession>
<reference evidence="2" key="1">
    <citation type="journal article" date="2020" name="Fungal Divers.">
        <title>Resolving the Mortierellaceae phylogeny through synthesis of multi-gene phylogenetics and phylogenomics.</title>
        <authorList>
            <person name="Vandepol N."/>
            <person name="Liber J."/>
            <person name="Desiro A."/>
            <person name="Na H."/>
            <person name="Kennedy M."/>
            <person name="Barry K."/>
            <person name="Grigoriev I.V."/>
            <person name="Miller A.N."/>
            <person name="O'Donnell K."/>
            <person name="Stajich J.E."/>
            <person name="Bonito G."/>
        </authorList>
    </citation>
    <scope>NUCLEOTIDE SEQUENCE</scope>
    <source>
        <strain evidence="2">CK1249</strain>
    </source>
</reference>
<dbReference type="EMBL" id="JAAAHY010000159">
    <property type="protein sequence ID" value="KAF9966409.1"/>
    <property type="molecule type" value="Genomic_DNA"/>
</dbReference>
<evidence type="ECO:0000313" key="3">
    <source>
        <dbReference type="Proteomes" id="UP000738359"/>
    </source>
</evidence>